<sequence length="487" mass="51996">MLKVTPPSPCPSPTETLVNGHEPLLFEFDQNPIEPLSTSRLILITCPSLGVQICWYLLQSSGTPYLLSLGMTPFSVTLTWALGPTFGVFVQPVIGNLSDLSQHPYGRRKPVMFAGAVFVISSMLLMAFAPEFGPATQDAWQPRAVAVGFLAVILLAMNAYSVGVRAVVVDVCPPAQQPDAAAWSMRWSVLGSTLLSASGFVSAVYAHEAGPVATFRTLACVAAVCSAATVGLVCYLVPESASTGVKSEDKDDAGRVLATCLPGELARRWRRMPPLVGRVCEVQFAAWFGWFPVLYYMSTYESPPHPLFMPVPLTNPALSDATHPHPEADAKPYRLYASLAFSLGTFFSTVLLFALSHATALLAPQNLPRLWLFSQSVATSCLLLTTLLHTSTAALGLVALVGATWAVTMWIPFALINRELATSRVGVAGVHGLHNMAISLPQLASGLICAVLLAALGLLGVQGGSSLLLRLAAVPVGWSAWLIWRLD</sequence>
<reference evidence="8" key="1">
    <citation type="journal article" date="2019" name="Mol. Biol. Evol.">
        <title>Blast fungal genomes show frequent chromosomal changes, gene gains and losses, and effector gene turnover.</title>
        <authorList>
            <person name="Gomez Luciano L.B."/>
            <person name="Jason Tsai I."/>
            <person name="Chuma I."/>
            <person name="Tosa Y."/>
            <person name="Chen Y.H."/>
            <person name="Li J.Y."/>
            <person name="Li M.Y."/>
            <person name="Jade Lu M.Y."/>
            <person name="Nakayashiki H."/>
            <person name="Li W.H."/>
        </authorList>
    </citation>
    <scope>NUCLEOTIDE SEQUENCE</scope>
    <source>
        <strain evidence="8">NI907</strain>
    </source>
</reference>
<accession>A0A6P8AR53</accession>
<keyword evidence="3 6" id="KW-0812">Transmembrane</keyword>
<feature type="transmembrane region" description="Helical" evidence="6">
    <location>
        <begin position="370"/>
        <end position="388"/>
    </location>
</feature>
<dbReference type="PANTHER" id="PTHR19432:SF35">
    <property type="entry name" value="SOLUTE CARRIER FAMILY 45 MEMBER 3 ISOFORM X1"/>
    <property type="match status" value="1"/>
</dbReference>
<comment type="subcellular location">
    <subcellularLocation>
        <location evidence="1">Membrane</location>
        <topology evidence="1">Multi-pass membrane protein</topology>
    </subcellularLocation>
</comment>
<feature type="transmembrane region" description="Helical" evidence="6">
    <location>
        <begin position="394"/>
        <end position="416"/>
    </location>
</feature>
<dbReference type="GO" id="GO:0008506">
    <property type="term" value="F:sucrose:proton symporter activity"/>
    <property type="evidence" value="ECO:0007669"/>
    <property type="project" value="TreeGrafter"/>
</dbReference>
<reference evidence="8" key="2">
    <citation type="submission" date="2019-10" db="EMBL/GenBank/DDBJ databases">
        <authorList>
            <consortium name="NCBI Genome Project"/>
        </authorList>
    </citation>
    <scope>NUCLEOTIDE SEQUENCE</scope>
    <source>
        <strain evidence="8">NI907</strain>
    </source>
</reference>
<keyword evidence="7" id="KW-1185">Reference proteome</keyword>
<keyword evidence="2" id="KW-0813">Transport</keyword>
<evidence type="ECO:0008006" key="9">
    <source>
        <dbReference type="Google" id="ProtNLM"/>
    </source>
</evidence>
<evidence type="ECO:0000256" key="1">
    <source>
        <dbReference type="ARBA" id="ARBA00004141"/>
    </source>
</evidence>
<dbReference type="GO" id="GO:0005886">
    <property type="term" value="C:plasma membrane"/>
    <property type="evidence" value="ECO:0007669"/>
    <property type="project" value="TreeGrafter"/>
</dbReference>
<keyword evidence="4 6" id="KW-1133">Transmembrane helix</keyword>
<feature type="transmembrane region" description="Helical" evidence="6">
    <location>
        <begin position="189"/>
        <end position="207"/>
    </location>
</feature>
<reference evidence="8" key="3">
    <citation type="submission" date="2025-08" db="UniProtKB">
        <authorList>
            <consortium name="RefSeq"/>
        </authorList>
    </citation>
    <scope>IDENTIFICATION</scope>
    <source>
        <strain evidence="8">NI907</strain>
    </source>
</reference>
<feature type="transmembrane region" description="Helical" evidence="6">
    <location>
        <begin position="78"/>
        <end position="98"/>
    </location>
</feature>
<feature type="transmembrane region" description="Helical" evidence="6">
    <location>
        <begin position="437"/>
        <end position="461"/>
    </location>
</feature>
<evidence type="ECO:0000256" key="2">
    <source>
        <dbReference type="ARBA" id="ARBA00022448"/>
    </source>
</evidence>
<dbReference type="KEGG" id="pgri:PgNI_11885"/>
<feature type="transmembrane region" description="Helical" evidence="6">
    <location>
        <begin position="335"/>
        <end position="358"/>
    </location>
</feature>
<dbReference type="SUPFAM" id="SSF103473">
    <property type="entry name" value="MFS general substrate transporter"/>
    <property type="match status" value="1"/>
</dbReference>
<gene>
    <name evidence="8" type="ORF">PgNI_11885</name>
</gene>
<name>A0A6P8AR53_PYRGI</name>
<dbReference type="RefSeq" id="XP_030977380.1">
    <property type="nucleotide sequence ID" value="XM_031131844.1"/>
</dbReference>
<feature type="transmembrane region" description="Helical" evidence="6">
    <location>
        <begin position="110"/>
        <end position="129"/>
    </location>
</feature>
<feature type="transmembrane region" description="Helical" evidence="6">
    <location>
        <begin position="213"/>
        <end position="237"/>
    </location>
</feature>
<dbReference type="Proteomes" id="UP000515153">
    <property type="component" value="Unplaced"/>
</dbReference>
<dbReference type="InterPro" id="IPR036259">
    <property type="entry name" value="MFS_trans_sf"/>
</dbReference>
<dbReference type="Gene3D" id="1.20.1250.20">
    <property type="entry name" value="MFS general substrate transporter like domains"/>
    <property type="match status" value="1"/>
</dbReference>
<organism evidence="7 8">
    <name type="scientific">Pyricularia grisea</name>
    <name type="common">Crabgrass-specific blast fungus</name>
    <name type="synonym">Magnaporthe grisea</name>
    <dbReference type="NCBI Taxonomy" id="148305"/>
    <lineage>
        <taxon>Eukaryota</taxon>
        <taxon>Fungi</taxon>
        <taxon>Dikarya</taxon>
        <taxon>Ascomycota</taxon>
        <taxon>Pezizomycotina</taxon>
        <taxon>Sordariomycetes</taxon>
        <taxon>Sordariomycetidae</taxon>
        <taxon>Magnaporthales</taxon>
        <taxon>Pyriculariaceae</taxon>
        <taxon>Pyricularia</taxon>
    </lineage>
</organism>
<dbReference type="AlphaFoldDB" id="A0A6P8AR53"/>
<dbReference type="PANTHER" id="PTHR19432">
    <property type="entry name" value="SUGAR TRANSPORTER"/>
    <property type="match status" value="1"/>
</dbReference>
<evidence type="ECO:0000313" key="7">
    <source>
        <dbReference type="Proteomes" id="UP000515153"/>
    </source>
</evidence>
<dbReference type="GeneID" id="41966749"/>
<evidence type="ECO:0000256" key="5">
    <source>
        <dbReference type="ARBA" id="ARBA00023136"/>
    </source>
</evidence>
<dbReference type="Pfam" id="PF13347">
    <property type="entry name" value="MFS_2"/>
    <property type="match status" value="1"/>
</dbReference>
<evidence type="ECO:0000256" key="6">
    <source>
        <dbReference type="SAM" id="Phobius"/>
    </source>
</evidence>
<evidence type="ECO:0000256" key="3">
    <source>
        <dbReference type="ARBA" id="ARBA00022692"/>
    </source>
</evidence>
<proteinExistence type="predicted"/>
<protein>
    <recommendedName>
        <fullName evidence="9">General alpha-glucoside permease</fullName>
    </recommendedName>
</protein>
<feature type="transmembrane region" description="Helical" evidence="6">
    <location>
        <begin position="467"/>
        <end position="484"/>
    </location>
</feature>
<keyword evidence="5 6" id="KW-0472">Membrane</keyword>
<evidence type="ECO:0000256" key="4">
    <source>
        <dbReference type="ARBA" id="ARBA00022989"/>
    </source>
</evidence>
<evidence type="ECO:0000313" key="8">
    <source>
        <dbReference type="RefSeq" id="XP_030977380.1"/>
    </source>
</evidence>
<feature type="transmembrane region" description="Helical" evidence="6">
    <location>
        <begin position="144"/>
        <end position="168"/>
    </location>
</feature>